<dbReference type="NCBIfam" id="TIGR02174">
    <property type="entry name" value="CXXU_selWTH"/>
    <property type="match status" value="1"/>
</dbReference>
<keyword evidence="5" id="KW-1185">Reference proteome</keyword>
<accession>A0A2B4SPC9</accession>
<evidence type="ECO:0000256" key="3">
    <source>
        <dbReference type="SAM" id="Phobius"/>
    </source>
</evidence>
<dbReference type="GO" id="GO:0045454">
    <property type="term" value="P:cell redox homeostasis"/>
    <property type="evidence" value="ECO:0007669"/>
    <property type="project" value="TreeGrafter"/>
</dbReference>
<dbReference type="PANTHER" id="PTHR13544">
    <property type="entry name" value="SELENOPROTEIN T"/>
    <property type="match status" value="1"/>
</dbReference>
<comment type="caution">
    <text evidence="4">The sequence shown here is derived from an EMBL/GenBank/DDBJ whole genome shotgun (WGS) entry which is preliminary data.</text>
</comment>
<dbReference type="GO" id="GO:0005789">
    <property type="term" value="C:endoplasmic reticulum membrane"/>
    <property type="evidence" value="ECO:0007669"/>
    <property type="project" value="TreeGrafter"/>
</dbReference>
<keyword evidence="3" id="KW-0472">Membrane</keyword>
<dbReference type="Gene3D" id="3.40.30.10">
    <property type="entry name" value="Glutaredoxin"/>
    <property type="match status" value="1"/>
</dbReference>
<dbReference type="AlphaFoldDB" id="A0A2B4SPC9"/>
<dbReference type="Pfam" id="PF10262">
    <property type="entry name" value="Rdx"/>
    <property type="match status" value="1"/>
</dbReference>
<dbReference type="InterPro" id="IPR011893">
    <property type="entry name" value="Selenoprotein_Rdx-typ"/>
</dbReference>
<dbReference type="GO" id="GO:0004791">
    <property type="term" value="F:thioredoxin-disulfide reductase (NADPH) activity"/>
    <property type="evidence" value="ECO:0007669"/>
    <property type="project" value="TreeGrafter"/>
</dbReference>
<keyword evidence="2" id="KW-0676">Redox-active center</keyword>
<proteinExistence type="predicted"/>
<gene>
    <name evidence="4" type="primary">selt1b</name>
    <name evidence="4" type="ORF">AWC38_SpisGene2625</name>
</gene>
<dbReference type="EMBL" id="LSMT01000022">
    <property type="protein sequence ID" value="PFX32534.1"/>
    <property type="molecule type" value="Genomic_DNA"/>
</dbReference>
<evidence type="ECO:0000313" key="5">
    <source>
        <dbReference type="Proteomes" id="UP000225706"/>
    </source>
</evidence>
<dbReference type="InterPro" id="IPR036249">
    <property type="entry name" value="Thioredoxin-like_sf"/>
</dbReference>
<organism evidence="4 5">
    <name type="scientific">Stylophora pistillata</name>
    <name type="common">Smooth cauliflower coral</name>
    <dbReference type="NCBI Taxonomy" id="50429"/>
    <lineage>
        <taxon>Eukaryota</taxon>
        <taxon>Metazoa</taxon>
        <taxon>Cnidaria</taxon>
        <taxon>Anthozoa</taxon>
        <taxon>Hexacorallia</taxon>
        <taxon>Scleractinia</taxon>
        <taxon>Astrocoeniina</taxon>
        <taxon>Pocilloporidae</taxon>
        <taxon>Stylophora</taxon>
    </lineage>
</organism>
<dbReference type="SUPFAM" id="SSF52833">
    <property type="entry name" value="Thioredoxin-like"/>
    <property type="match status" value="1"/>
</dbReference>
<keyword evidence="1" id="KW-0732">Signal</keyword>
<feature type="transmembrane region" description="Helical" evidence="3">
    <location>
        <begin position="17"/>
        <end position="36"/>
    </location>
</feature>
<evidence type="ECO:0000256" key="1">
    <source>
        <dbReference type="ARBA" id="ARBA00022729"/>
    </source>
</evidence>
<dbReference type="STRING" id="50429.A0A2B4SPC9"/>
<keyword evidence="3" id="KW-1133">Transmembrane helix</keyword>
<evidence type="ECO:0000256" key="2">
    <source>
        <dbReference type="ARBA" id="ARBA00023284"/>
    </source>
</evidence>
<dbReference type="PANTHER" id="PTHR13544:SF0">
    <property type="entry name" value="THIOREDOXIN REDUCTASE-LIKE SELENOPROTEIN T"/>
    <property type="match status" value="1"/>
</dbReference>
<dbReference type="InterPro" id="IPR019389">
    <property type="entry name" value="Selenoprotein_T"/>
</dbReference>
<dbReference type="OrthoDB" id="60822at2759"/>
<reference evidence="5" key="1">
    <citation type="journal article" date="2017" name="bioRxiv">
        <title>Comparative analysis of the genomes of Stylophora pistillata and Acropora digitifera provides evidence for extensive differences between species of corals.</title>
        <authorList>
            <person name="Voolstra C.R."/>
            <person name="Li Y."/>
            <person name="Liew Y.J."/>
            <person name="Baumgarten S."/>
            <person name="Zoccola D."/>
            <person name="Flot J.-F."/>
            <person name="Tambutte S."/>
            <person name="Allemand D."/>
            <person name="Aranda M."/>
        </authorList>
    </citation>
    <scope>NUCLEOTIDE SEQUENCE [LARGE SCALE GENOMIC DNA]</scope>
</reference>
<sequence>MVRIEGDNYPPPRPRQMLASVLSIAKLAVMAIVLLGERLQIWESLNIDPPQAYIWATQNKMYACILIFFVTNMIEGQLISTGAFEVSLNDMPIWSKLESGRLPNPNELHQIIENQLKFSPSH</sequence>
<name>A0A2B4SPC9_STYPI</name>
<evidence type="ECO:0000313" key="4">
    <source>
        <dbReference type="EMBL" id="PFX32534.1"/>
    </source>
</evidence>
<protein>
    <submittedName>
        <fullName evidence="4">Selenoprotein T1b</fullName>
    </submittedName>
</protein>
<dbReference type="Proteomes" id="UP000225706">
    <property type="component" value="Unassembled WGS sequence"/>
</dbReference>
<keyword evidence="3" id="KW-0812">Transmembrane</keyword>